<name>A0A067SVR8_GALM3</name>
<reference evidence="3" key="1">
    <citation type="journal article" date="2014" name="Proc. Natl. Acad. Sci. U.S.A.">
        <title>Extensive sampling of basidiomycete genomes demonstrates inadequacy of the white-rot/brown-rot paradigm for wood decay fungi.</title>
        <authorList>
            <person name="Riley R."/>
            <person name="Salamov A.A."/>
            <person name="Brown D.W."/>
            <person name="Nagy L.G."/>
            <person name="Floudas D."/>
            <person name="Held B.W."/>
            <person name="Levasseur A."/>
            <person name="Lombard V."/>
            <person name="Morin E."/>
            <person name="Otillar R."/>
            <person name="Lindquist E.A."/>
            <person name="Sun H."/>
            <person name="LaButti K.M."/>
            <person name="Schmutz J."/>
            <person name="Jabbour D."/>
            <person name="Luo H."/>
            <person name="Baker S.E."/>
            <person name="Pisabarro A.G."/>
            <person name="Walton J.D."/>
            <person name="Blanchette R.A."/>
            <person name="Henrissat B."/>
            <person name="Martin F."/>
            <person name="Cullen D."/>
            <person name="Hibbett D.S."/>
            <person name="Grigoriev I.V."/>
        </authorList>
    </citation>
    <scope>NUCLEOTIDE SEQUENCE [LARGE SCALE GENOMIC DNA]</scope>
    <source>
        <strain evidence="3">CBS 339.88</strain>
    </source>
</reference>
<feature type="compositionally biased region" description="Pro residues" evidence="1">
    <location>
        <begin position="446"/>
        <end position="463"/>
    </location>
</feature>
<dbReference type="Proteomes" id="UP000027222">
    <property type="component" value="Unassembled WGS sequence"/>
</dbReference>
<keyword evidence="3" id="KW-1185">Reference proteome</keyword>
<feature type="compositionally biased region" description="Gly residues" evidence="1">
    <location>
        <begin position="476"/>
        <end position="494"/>
    </location>
</feature>
<feature type="compositionally biased region" description="Polar residues" evidence="1">
    <location>
        <begin position="411"/>
        <end position="444"/>
    </location>
</feature>
<feature type="compositionally biased region" description="Basic and acidic residues" evidence="1">
    <location>
        <begin position="275"/>
        <end position="303"/>
    </location>
</feature>
<dbReference type="STRING" id="685588.A0A067SVR8"/>
<evidence type="ECO:0000256" key="1">
    <source>
        <dbReference type="SAM" id="MobiDB-lite"/>
    </source>
</evidence>
<feature type="region of interest" description="Disordered" evidence="1">
    <location>
        <begin position="1"/>
        <end position="23"/>
    </location>
</feature>
<feature type="region of interest" description="Disordered" evidence="1">
    <location>
        <begin position="397"/>
        <end position="520"/>
    </location>
</feature>
<protein>
    <submittedName>
        <fullName evidence="2">Uncharacterized protein</fullName>
    </submittedName>
</protein>
<dbReference type="OrthoDB" id="3062456at2759"/>
<gene>
    <name evidence="2" type="ORF">GALMADRAFT_141887</name>
</gene>
<evidence type="ECO:0000313" key="2">
    <source>
        <dbReference type="EMBL" id="KDR74172.1"/>
    </source>
</evidence>
<accession>A0A067SVR8</accession>
<dbReference type="EMBL" id="KL142384">
    <property type="protein sequence ID" value="KDR74172.1"/>
    <property type="molecule type" value="Genomic_DNA"/>
</dbReference>
<proteinExistence type="predicted"/>
<feature type="compositionally biased region" description="Acidic residues" evidence="1">
    <location>
        <begin position="1"/>
        <end position="10"/>
    </location>
</feature>
<sequence>MPELEADLEEGTSKAAGDTDRPSTSQLLAYYGDEDNYALSPMANLWIEYATESESSRSTSQKVSMLCTTPTLARDQILDLGPTPSSIVKRYSLKGSILVELTQTIKELQIFIERMASLIPERNSFFIVDPGETTMSILRGSHTVAQIHAAWTALVKRLESAQRFMLKYQDEYKQGLLLPLLLPISTAPSIWKNLHEEGGNDSDNRLRYMYEQVPHLRNLLKPENLTCMKEGADWSHVLPLPSWLHFPKGSSDIVEEVPKTSYKMGDEFTLPPVYDKGKGRESEPPDEKNHEKRVSIQPPEEKTSGLLSSDTPFRKNNDSFFGISDQPTILATQGSNILYGLVTNEPSAFANMQSPTKVGKTTPKEDLPEWRQRQEGGLFSTPKLFANWGSLRQSAVPPANRNVDGWGTGIGSTSRGTLLEQNISNPTTARPSQIPRPSSGQSPLRNPIPPIKPSQNPGPPVPSSPSTSNGEHGRKGGGGGGGGGSGRGGSGGWSPHGSPRGSYHSALPEDTPRIAPAYGNPFVPTIKAELKQEQLPSWDGNHDTAVEYFWEVQQNAQLGGHIPSAMGLWLWKNLKKGLQVLT</sequence>
<dbReference type="AlphaFoldDB" id="A0A067SVR8"/>
<dbReference type="HOGENOM" id="CLU_486665_0_0_1"/>
<evidence type="ECO:0000313" key="3">
    <source>
        <dbReference type="Proteomes" id="UP000027222"/>
    </source>
</evidence>
<feature type="region of interest" description="Disordered" evidence="1">
    <location>
        <begin position="265"/>
        <end position="311"/>
    </location>
</feature>
<organism evidence="2 3">
    <name type="scientific">Galerina marginata (strain CBS 339.88)</name>
    <dbReference type="NCBI Taxonomy" id="685588"/>
    <lineage>
        <taxon>Eukaryota</taxon>
        <taxon>Fungi</taxon>
        <taxon>Dikarya</taxon>
        <taxon>Basidiomycota</taxon>
        <taxon>Agaricomycotina</taxon>
        <taxon>Agaricomycetes</taxon>
        <taxon>Agaricomycetidae</taxon>
        <taxon>Agaricales</taxon>
        <taxon>Agaricineae</taxon>
        <taxon>Strophariaceae</taxon>
        <taxon>Galerina</taxon>
    </lineage>
</organism>